<organism evidence="1">
    <name type="scientific">Caldilinea aerophila</name>
    <dbReference type="NCBI Taxonomy" id="133453"/>
    <lineage>
        <taxon>Bacteria</taxon>
        <taxon>Bacillati</taxon>
        <taxon>Chloroflexota</taxon>
        <taxon>Caldilineae</taxon>
        <taxon>Caldilineales</taxon>
        <taxon>Caldilineaceae</taxon>
        <taxon>Caldilinea</taxon>
    </lineage>
</organism>
<protein>
    <submittedName>
        <fullName evidence="1">VWA domain-containing protein</fullName>
    </submittedName>
</protein>
<sequence length="457" mass="52567">MIRFISALRASGVRISLAESADAFQAVDRIGVQDREQFRLSLRATLIKDAGCLPVFDELFPLFFDSADPQGQMFDVTQEMTPEEAQMLAQLLRQFGEQLRQMLEKLLRGEQLSQQELDQLAQITGLNRAQDMRYRDWYTQRMMRALRFKEVQEALREIMELLAKMGVNKQRLEQMRQLIQANQKALEEQISRFAGQKIAENMSEAEPDEANVDELMDRPFRALSDREMDILRREVRRLANRLRSRIALRQKRAKTGQLDAKATLRANLKNAGVPMEIKHRDHRLKPKLVVICDISTSMRHCSELMLSLVYALQDLITKTHAFAFIDHLEYISPDFAAKEANEAIAGVLQRMPPGYYSTDLGFALKQFASHYLDTVDQRTTFILVGDGRNNYNDPALEIFQMLARRARRMIWINPEPPMLWGTGDSDMLQYAPFCTNILMAATLGELTEAVDHLLSHP</sequence>
<dbReference type="InterPro" id="IPR008912">
    <property type="entry name" value="Uncharacterised_CoxE"/>
</dbReference>
<dbReference type="InterPro" id="IPR036465">
    <property type="entry name" value="vWFA_dom_sf"/>
</dbReference>
<dbReference type="AlphaFoldDB" id="A0A7C1FGW9"/>
<accession>A0A7C1FGW9</accession>
<reference evidence="1" key="1">
    <citation type="journal article" date="2020" name="mSystems">
        <title>Genome- and Community-Level Interaction Insights into Carbon Utilization and Element Cycling Functions of Hydrothermarchaeota in Hydrothermal Sediment.</title>
        <authorList>
            <person name="Zhou Z."/>
            <person name="Liu Y."/>
            <person name="Xu W."/>
            <person name="Pan J."/>
            <person name="Luo Z.H."/>
            <person name="Li M."/>
        </authorList>
    </citation>
    <scope>NUCLEOTIDE SEQUENCE [LARGE SCALE GENOMIC DNA]</scope>
    <source>
        <strain evidence="1">SpSt-289</strain>
    </source>
</reference>
<comment type="caution">
    <text evidence="1">The sequence shown here is derived from an EMBL/GenBank/DDBJ whole genome shotgun (WGS) entry which is preliminary data.</text>
</comment>
<gene>
    <name evidence="1" type="ORF">ENQ20_08165</name>
</gene>
<evidence type="ECO:0000313" key="1">
    <source>
        <dbReference type="EMBL" id="HDX31456.1"/>
    </source>
</evidence>
<dbReference type="EMBL" id="DSMG01000084">
    <property type="protein sequence ID" value="HDX31456.1"/>
    <property type="molecule type" value="Genomic_DNA"/>
</dbReference>
<dbReference type="PANTHER" id="PTHR39338">
    <property type="entry name" value="BLL5662 PROTEIN-RELATED"/>
    <property type="match status" value="1"/>
</dbReference>
<dbReference type="PANTHER" id="PTHR39338:SF5">
    <property type="entry name" value="BLR6139 PROTEIN"/>
    <property type="match status" value="1"/>
</dbReference>
<dbReference type="Pfam" id="PF05762">
    <property type="entry name" value="VWA_CoxE"/>
    <property type="match status" value="1"/>
</dbReference>
<dbReference type="PIRSF" id="PIRSF010256">
    <property type="entry name" value="CoxE_vWa"/>
    <property type="match status" value="1"/>
</dbReference>
<proteinExistence type="predicted"/>
<dbReference type="InterPro" id="IPR011195">
    <property type="entry name" value="UCP010256"/>
</dbReference>
<name>A0A7C1FGW9_9CHLR</name>
<dbReference type="SUPFAM" id="SSF53300">
    <property type="entry name" value="vWA-like"/>
    <property type="match status" value="1"/>
</dbReference>